<evidence type="ECO:0000313" key="11">
    <source>
        <dbReference type="Proteomes" id="UP001149074"/>
    </source>
</evidence>
<evidence type="ECO:0000256" key="6">
    <source>
        <dbReference type="ARBA" id="ARBA00023004"/>
    </source>
</evidence>
<dbReference type="GO" id="GO:0020037">
    <property type="term" value="F:heme binding"/>
    <property type="evidence" value="ECO:0007669"/>
    <property type="project" value="InterPro"/>
</dbReference>
<dbReference type="RefSeq" id="XP_056470144.1">
    <property type="nucleotide sequence ID" value="XM_056622728.1"/>
</dbReference>
<dbReference type="Proteomes" id="UP001149074">
    <property type="component" value="Unassembled WGS sequence"/>
</dbReference>
<keyword evidence="9" id="KW-1133">Transmembrane helix</keyword>
<feature type="binding site" description="axial binding residue" evidence="8">
    <location>
        <position position="452"/>
    </location>
    <ligand>
        <name>heme</name>
        <dbReference type="ChEBI" id="CHEBI:30413"/>
    </ligand>
    <ligandPart>
        <name>Fe</name>
        <dbReference type="ChEBI" id="CHEBI:18248"/>
    </ligandPart>
</feature>
<dbReference type="PANTHER" id="PTHR24305">
    <property type="entry name" value="CYTOCHROME P450"/>
    <property type="match status" value="1"/>
</dbReference>
<proteinExistence type="inferred from homology"/>
<protein>
    <submittedName>
        <fullName evidence="10">Uncharacterized protein</fullName>
    </submittedName>
</protein>
<dbReference type="GO" id="GO:0004497">
    <property type="term" value="F:monooxygenase activity"/>
    <property type="evidence" value="ECO:0007669"/>
    <property type="project" value="UniProtKB-KW"/>
</dbReference>
<keyword evidence="9" id="KW-0812">Transmembrane</keyword>
<evidence type="ECO:0000256" key="5">
    <source>
        <dbReference type="ARBA" id="ARBA00023002"/>
    </source>
</evidence>
<dbReference type="GO" id="GO:0043386">
    <property type="term" value="P:mycotoxin biosynthetic process"/>
    <property type="evidence" value="ECO:0007669"/>
    <property type="project" value="UniProtKB-ARBA"/>
</dbReference>
<dbReference type="InterPro" id="IPR036396">
    <property type="entry name" value="Cyt_P450_sf"/>
</dbReference>
<dbReference type="InterPro" id="IPR050121">
    <property type="entry name" value="Cytochrome_P450_monoxygenase"/>
</dbReference>
<organism evidence="10 11">
    <name type="scientific">Penicillium argentinense</name>
    <dbReference type="NCBI Taxonomy" id="1131581"/>
    <lineage>
        <taxon>Eukaryota</taxon>
        <taxon>Fungi</taxon>
        <taxon>Dikarya</taxon>
        <taxon>Ascomycota</taxon>
        <taxon>Pezizomycotina</taxon>
        <taxon>Eurotiomycetes</taxon>
        <taxon>Eurotiomycetidae</taxon>
        <taxon>Eurotiales</taxon>
        <taxon>Aspergillaceae</taxon>
        <taxon>Penicillium</taxon>
    </lineage>
</organism>
<dbReference type="CDD" id="cd11058">
    <property type="entry name" value="CYP60B-like"/>
    <property type="match status" value="1"/>
</dbReference>
<dbReference type="GeneID" id="81361707"/>
<evidence type="ECO:0000256" key="8">
    <source>
        <dbReference type="PIRSR" id="PIRSR602401-1"/>
    </source>
</evidence>
<feature type="transmembrane region" description="Helical" evidence="9">
    <location>
        <begin position="12"/>
        <end position="32"/>
    </location>
</feature>
<accession>A0A9W9EPI1</accession>
<evidence type="ECO:0000313" key="10">
    <source>
        <dbReference type="EMBL" id="KAJ5085466.1"/>
    </source>
</evidence>
<dbReference type="PANTHER" id="PTHR24305:SF230">
    <property type="entry name" value="P450, PUTATIVE (EUROFUNG)-RELATED"/>
    <property type="match status" value="1"/>
</dbReference>
<dbReference type="PRINTS" id="PR00463">
    <property type="entry name" value="EP450I"/>
</dbReference>
<dbReference type="AlphaFoldDB" id="A0A9W9EPI1"/>
<keyword evidence="6 8" id="KW-0408">Iron</keyword>
<dbReference type="Gene3D" id="1.10.630.10">
    <property type="entry name" value="Cytochrome P450"/>
    <property type="match status" value="1"/>
</dbReference>
<dbReference type="GO" id="GO:0005506">
    <property type="term" value="F:iron ion binding"/>
    <property type="evidence" value="ECO:0007669"/>
    <property type="project" value="InterPro"/>
</dbReference>
<keyword evidence="5" id="KW-0560">Oxidoreductase</keyword>
<dbReference type="OrthoDB" id="1470350at2759"/>
<comment type="similarity">
    <text evidence="2">Belongs to the cytochrome P450 family.</text>
</comment>
<dbReference type="EMBL" id="JAPQKI010000010">
    <property type="protein sequence ID" value="KAJ5085466.1"/>
    <property type="molecule type" value="Genomic_DNA"/>
</dbReference>
<evidence type="ECO:0000256" key="9">
    <source>
        <dbReference type="SAM" id="Phobius"/>
    </source>
</evidence>
<evidence type="ECO:0000256" key="7">
    <source>
        <dbReference type="ARBA" id="ARBA00023033"/>
    </source>
</evidence>
<keyword evidence="9" id="KW-0472">Membrane</keyword>
<dbReference type="PRINTS" id="PR00385">
    <property type="entry name" value="P450"/>
</dbReference>
<sequence>MLSVWSSIGVFTFWGVSAGALACLILSLSIFYELYWSPLSIYPGPKLWVLSRIPLQISVLRGRNHLDALALHARYGTVVRVGPNELSYITGQAFRDIYGNRPGGKFRRDPTHYLPPPNGIPHIVGACDPELHSRYRRMLAPAFSERALNDQEYLIQGYVDALIGKLRGEIGCVDPPRIDIRDWFNCTTFDIFGDLMFGESFDCLKESRLHPWIELLFNSIKTLAIAGAAMQFPVLQALLEAVIPNSAAEKAHEHFRLAVNKVNQRVETHILRSDFMSAILKSGLSDTKDNLHEEEQKMSRSELHSNAYILIIAGSETTATALSGCIYYLCTNPEKMSLLVKEIRSTFHEEFGITFRSSALLEYLVAVIEESLRLYPPFATTLSRITPKGGAMVDGQFVPEGSALTTMRHTTPPSNFALPDEFHPERWLGKDARFNEDRKDSFNPFSYGPQGCIGKKLAYCEIRLILCKLLWNFDISLCTESKNWLNQEVYFLWDKPPLMVTLLDRFEMKKGSHDGLR</sequence>
<evidence type="ECO:0000256" key="3">
    <source>
        <dbReference type="ARBA" id="ARBA00022617"/>
    </source>
</evidence>
<keyword evidence="3 8" id="KW-0349">Heme</keyword>
<dbReference type="SUPFAM" id="SSF48264">
    <property type="entry name" value="Cytochrome P450"/>
    <property type="match status" value="1"/>
</dbReference>
<evidence type="ECO:0000256" key="2">
    <source>
        <dbReference type="ARBA" id="ARBA00010617"/>
    </source>
</evidence>
<keyword evidence="7" id="KW-0503">Monooxygenase</keyword>
<comment type="cofactor">
    <cofactor evidence="1 8">
        <name>heme</name>
        <dbReference type="ChEBI" id="CHEBI:30413"/>
    </cofactor>
</comment>
<dbReference type="Pfam" id="PF00067">
    <property type="entry name" value="p450"/>
    <property type="match status" value="1"/>
</dbReference>
<comment type="caution">
    <text evidence="10">The sequence shown here is derived from an EMBL/GenBank/DDBJ whole genome shotgun (WGS) entry which is preliminary data.</text>
</comment>
<keyword evidence="11" id="KW-1185">Reference proteome</keyword>
<reference evidence="10" key="1">
    <citation type="submission" date="2022-11" db="EMBL/GenBank/DDBJ databases">
        <authorList>
            <person name="Petersen C."/>
        </authorList>
    </citation>
    <scope>NUCLEOTIDE SEQUENCE</scope>
    <source>
        <strain evidence="10">IBT 30761</strain>
    </source>
</reference>
<evidence type="ECO:0000256" key="4">
    <source>
        <dbReference type="ARBA" id="ARBA00022723"/>
    </source>
</evidence>
<dbReference type="InterPro" id="IPR001128">
    <property type="entry name" value="Cyt_P450"/>
</dbReference>
<name>A0A9W9EPI1_9EURO</name>
<keyword evidence="4 8" id="KW-0479">Metal-binding</keyword>
<dbReference type="InterPro" id="IPR002401">
    <property type="entry name" value="Cyt_P450_E_grp-I"/>
</dbReference>
<dbReference type="GO" id="GO:0016705">
    <property type="term" value="F:oxidoreductase activity, acting on paired donors, with incorporation or reduction of molecular oxygen"/>
    <property type="evidence" value="ECO:0007669"/>
    <property type="project" value="InterPro"/>
</dbReference>
<evidence type="ECO:0000256" key="1">
    <source>
        <dbReference type="ARBA" id="ARBA00001971"/>
    </source>
</evidence>
<gene>
    <name evidence="10" type="ORF">N7532_010237</name>
</gene>
<reference evidence="10" key="2">
    <citation type="journal article" date="2023" name="IMA Fungus">
        <title>Comparative genomic study of the Penicillium genus elucidates a diverse pangenome and 15 lateral gene transfer events.</title>
        <authorList>
            <person name="Petersen C."/>
            <person name="Sorensen T."/>
            <person name="Nielsen M.R."/>
            <person name="Sondergaard T.E."/>
            <person name="Sorensen J.L."/>
            <person name="Fitzpatrick D.A."/>
            <person name="Frisvad J.C."/>
            <person name="Nielsen K.L."/>
        </authorList>
    </citation>
    <scope>NUCLEOTIDE SEQUENCE</scope>
    <source>
        <strain evidence="10">IBT 30761</strain>
    </source>
</reference>